<feature type="domain" description="DJ-1/PfpI" evidence="6">
    <location>
        <begin position="27"/>
        <end position="229"/>
    </location>
</feature>
<evidence type="ECO:0000256" key="3">
    <source>
        <dbReference type="ARBA" id="ARBA00023239"/>
    </source>
</evidence>
<dbReference type="PANTHER" id="PTHR48094:SF11">
    <property type="entry name" value="GLUTATHIONE-INDEPENDENT GLYOXALASE HSP31-RELATED"/>
    <property type="match status" value="1"/>
</dbReference>
<dbReference type="Pfam" id="PF01965">
    <property type="entry name" value="DJ-1_PfpI"/>
    <property type="match status" value="1"/>
</dbReference>
<dbReference type="Gene3D" id="3.40.50.880">
    <property type="match status" value="1"/>
</dbReference>
<evidence type="ECO:0000259" key="6">
    <source>
        <dbReference type="Pfam" id="PF01965"/>
    </source>
</evidence>
<comment type="catalytic activity">
    <reaction evidence="5">
        <text>methylglyoxal + H2O = (R)-lactate + H(+)</text>
        <dbReference type="Rhea" id="RHEA:27754"/>
        <dbReference type="ChEBI" id="CHEBI:15377"/>
        <dbReference type="ChEBI" id="CHEBI:15378"/>
        <dbReference type="ChEBI" id="CHEBI:16004"/>
        <dbReference type="ChEBI" id="CHEBI:17158"/>
        <dbReference type="EC" id="4.2.1.130"/>
    </reaction>
</comment>
<evidence type="ECO:0000256" key="2">
    <source>
        <dbReference type="ARBA" id="ARBA00023016"/>
    </source>
</evidence>
<dbReference type="AlphaFoldDB" id="A0AA91PW40"/>
<comment type="similarity">
    <text evidence="4">Belongs to the peptidase C56 family. HSP31-like subfamily.</text>
</comment>
<protein>
    <recommendedName>
        <fullName evidence="1">D-lactate dehydratase</fullName>
        <ecNumber evidence="1">4.2.1.130</ecNumber>
    </recommendedName>
</protein>
<keyword evidence="3" id="KW-0456">Lyase</keyword>
<proteinExistence type="inferred from homology"/>
<dbReference type="SUPFAM" id="SSF52317">
    <property type="entry name" value="Class I glutamine amidotransferase-like"/>
    <property type="match status" value="1"/>
</dbReference>
<evidence type="ECO:0000256" key="4">
    <source>
        <dbReference type="ARBA" id="ARBA00038493"/>
    </source>
</evidence>
<organism evidence="7 8">
    <name type="scientific">Clavispora lusitaniae</name>
    <name type="common">Candida lusitaniae</name>
    <dbReference type="NCBI Taxonomy" id="36911"/>
    <lineage>
        <taxon>Eukaryota</taxon>
        <taxon>Fungi</taxon>
        <taxon>Dikarya</taxon>
        <taxon>Ascomycota</taxon>
        <taxon>Saccharomycotina</taxon>
        <taxon>Pichiomycetes</taxon>
        <taxon>Metschnikowiaceae</taxon>
        <taxon>Clavispora</taxon>
    </lineage>
</organism>
<keyword evidence="2" id="KW-0346">Stress response</keyword>
<reference evidence="7 8" key="1">
    <citation type="submission" date="2017-04" db="EMBL/GenBank/DDBJ databases">
        <title>Draft genome of the yeast Clavispora lusitaniae type strain CBS 6936.</title>
        <authorList>
            <person name="Durrens P."/>
            <person name="Klopp C."/>
            <person name="Biteau N."/>
            <person name="Fitton-Ouhabi V."/>
            <person name="Dementhon K."/>
            <person name="Accoceberry I."/>
            <person name="Sherman D.J."/>
            <person name="Noel T."/>
        </authorList>
    </citation>
    <scope>NUCLEOTIDE SEQUENCE [LARGE SCALE GENOMIC DNA]</scope>
    <source>
        <strain evidence="7 8">CBS 6936</strain>
    </source>
</reference>
<evidence type="ECO:0000256" key="1">
    <source>
        <dbReference type="ARBA" id="ARBA00013134"/>
    </source>
</evidence>
<dbReference type="InterPro" id="IPR002818">
    <property type="entry name" value="DJ-1/PfpI"/>
</dbReference>
<dbReference type="GO" id="GO:0005737">
    <property type="term" value="C:cytoplasm"/>
    <property type="evidence" value="ECO:0007669"/>
    <property type="project" value="TreeGrafter"/>
</dbReference>
<dbReference type="OMA" id="TYTPDWL"/>
<gene>
    <name evidence="7" type="ORF">A9F13_24g00165</name>
</gene>
<evidence type="ECO:0000256" key="5">
    <source>
        <dbReference type="ARBA" id="ARBA00048082"/>
    </source>
</evidence>
<dbReference type="InterPro" id="IPR050325">
    <property type="entry name" value="Prot/Nucl_acid_deglycase"/>
</dbReference>
<dbReference type="GO" id="GO:0019172">
    <property type="term" value="F:glyoxalase III activity"/>
    <property type="evidence" value="ECO:0007669"/>
    <property type="project" value="UniProtKB-EC"/>
</dbReference>
<dbReference type="FunFam" id="3.40.50.880:FF:000051">
    <property type="entry name" value="Glutathione-independent glyoxalase HSP31"/>
    <property type="match status" value="1"/>
</dbReference>
<accession>A0AA91PW40</accession>
<dbReference type="InterPro" id="IPR029062">
    <property type="entry name" value="Class_I_gatase-like"/>
</dbReference>
<dbReference type="GO" id="GO:0019243">
    <property type="term" value="P:methylglyoxal catabolic process to D-lactate via S-lactoyl-glutathione"/>
    <property type="evidence" value="ECO:0007669"/>
    <property type="project" value="TreeGrafter"/>
</dbReference>
<dbReference type="EMBL" id="LYUB02000024">
    <property type="protein sequence ID" value="OVF05121.1"/>
    <property type="molecule type" value="Genomic_DNA"/>
</dbReference>
<dbReference type="Proteomes" id="UP000195602">
    <property type="component" value="Unassembled WGS sequence"/>
</dbReference>
<name>A0AA91PW40_CLALS</name>
<sequence length="233" mass="25237">MGKALIAITSYFGPFYDDGAKTGLFFVEALHPYETFTQKGYEVTFVSEDGTFGWDEHSVAEAFLPAGKDREIYEDKNSTFMKAISNVKKPSEVNADDYDIFFAAGGHGTTFDFPKASGLHELAAKIWSNNKVVAAVCHGPLIFSNLLVDGKPLIENKKVTGFTDEAEAIMKLDGTMKKYGLKTVKDIAQECGATYVEPADPWSSYTVTDGKLVTGVNPASAAECAEKSIAALN</sequence>
<evidence type="ECO:0000313" key="7">
    <source>
        <dbReference type="EMBL" id="OVF05121.1"/>
    </source>
</evidence>
<comment type="caution">
    <text evidence="7">The sequence shown here is derived from an EMBL/GenBank/DDBJ whole genome shotgun (WGS) entry which is preliminary data.</text>
</comment>
<evidence type="ECO:0000313" key="8">
    <source>
        <dbReference type="Proteomes" id="UP000195602"/>
    </source>
</evidence>
<dbReference type="PANTHER" id="PTHR48094">
    <property type="entry name" value="PROTEIN/NUCLEIC ACID DEGLYCASE DJ-1-RELATED"/>
    <property type="match status" value="1"/>
</dbReference>
<dbReference type="KEGG" id="clus:A9F13_24g00165"/>
<dbReference type="EC" id="4.2.1.130" evidence="1"/>